<dbReference type="Gene3D" id="1.20.5.1930">
    <property type="match status" value="1"/>
</dbReference>
<dbReference type="GO" id="GO:0000155">
    <property type="term" value="F:phosphorelay sensor kinase activity"/>
    <property type="evidence" value="ECO:0007669"/>
    <property type="project" value="InterPro"/>
</dbReference>
<comment type="catalytic activity">
    <reaction evidence="1">
        <text>ATP + protein L-histidine = ADP + protein N-phospho-L-histidine.</text>
        <dbReference type="EC" id="2.7.13.3"/>
    </reaction>
</comment>
<protein>
    <recommendedName>
        <fullName evidence="2">histidine kinase</fullName>
        <ecNumber evidence="2">2.7.13.3</ecNumber>
    </recommendedName>
</protein>
<dbReference type="InterPro" id="IPR011712">
    <property type="entry name" value="Sig_transdc_His_kin_sub3_dim/P"/>
</dbReference>
<feature type="transmembrane region" description="Helical" evidence="10">
    <location>
        <begin position="121"/>
        <end position="141"/>
    </location>
</feature>
<gene>
    <name evidence="12" type="ORF">ENR23_04480</name>
</gene>
<keyword evidence="6 12" id="KW-0418">Kinase</keyword>
<keyword evidence="5" id="KW-0547">Nucleotide-binding</keyword>
<dbReference type="PANTHER" id="PTHR24421">
    <property type="entry name" value="NITRATE/NITRITE SENSOR PROTEIN NARX-RELATED"/>
    <property type="match status" value="1"/>
</dbReference>
<dbReference type="GO" id="GO:0016020">
    <property type="term" value="C:membrane"/>
    <property type="evidence" value="ECO:0007669"/>
    <property type="project" value="InterPro"/>
</dbReference>
<evidence type="ECO:0000256" key="9">
    <source>
        <dbReference type="SAM" id="Coils"/>
    </source>
</evidence>
<proteinExistence type="predicted"/>
<dbReference type="InterPro" id="IPR050482">
    <property type="entry name" value="Sensor_HK_TwoCompSys"/>
</dbReference>
<keyword evidence="10" id="KW-0812">Transmembrane</keyword>
<keyword evidence="8" id="KW-0902">Two-component regulatory system</keyword>
<keyword evidence="10" id="KW-0472">Membrane</keyword>
<dbReference type="PANTHER" id="PTHR24421:SF10">
    <property type="entry name" value="NITRATE_NITRITE SENSOR PROTEIN NARQ"/>
    <property type="match status" value="1"/>
</dbReference>
<dbReference type="CDD" id="cd16917">
    <property type="entry name" value="HATPase_UhpB-NarQ-NarX-like"/>
    <property type="match status" value="1"/>
</dbReference>
<feature type="transmembrane region" description="Helical" evidence="10">
    <location>
        <begin position="178"/>
        <end position="202"/>
    </location>
</feature>
<dbReference type="EC" id="2.7.13.3" evidence="2"/>
<dbReference type="SMART" id="SM00387">
    <property type="entry name" value="HATPase_c"/>
    <property type="match status" value="1"/>
</dbReference>
<dbReference type="GO" id="GO:0005524">
    <property type="term" value="F:ATP binding"/>
    <property type="evidence" value="ECO:0007669"/>
    <property type="project" value="UniProtKB-KW"/>
</dbReference>
<feature type="coiled-coil region" evidence="9">
    <location>
        <begin position="202"/>
        <end position="229"/>
    </location>
</feature>
<dbReference type="InterPro" id="IPR036890">
    <property type="entry name" value="HATPase_C_sf"/>
</dbReference>
<feature type="transmembrane region" description="Helical" evidence="10">
    <location>
        <begin position="12"/>
        <end position="29"/>
    </location>
</feature>
<feature type="transmembrane region" description="Helical" evidence="10">
    <location>
        <begin position="36"/>
        <end position="60"/>
    </location>
</feature>
<evidence type="ECO:0000256" key="8">
    <source>
        <dbReference type="ARBA" id="ARBA00023012"/>
    </source>
</evidence>
<dbReference type="GO" id="GO:0046983">
    <property type="term" value="F:protein dimerization activity"/>
    <property type="evidence" value="ECO:0007669"/>
    <property type="project" value="InterPro"/>
</dbReference>
<feature type="transmembrane region" description="Helical" evidence="10">
    <location>
        <begin position="97"/>
        <end position="115"/>
    </location>
</feature>
<evidence type="ECO:0000256" key="5">
    <source>
        <dbReference type="ARBA" id="ARBA00022741"/>
    </source>
</evidence>
<evidence type="ECO:0000259" key="11">
    <source>
        <dbReference type="PROSITE" id="PS50109"/>
    </source>
</evidence>
<keyword evidence="4" id="KW-0808">Transferase</keyword>
<feature type="transmembrane region" description="Helical" evidence="10">
    <location>
        <begin position="66"/>
        <end position="85"/>
    </location>
</feature>
<dbReference type="SUPFAM" id="SSF55874">
    <property type="entry name" value="ATPase domain of HSP90 chaperone/DNA topoisomerase II/histidine kinase"/>
    <property type="match status" value="1"/>
</dbReference>
<keyword evidence="9" id="KW-0175">Coiled coil</keyword>
<keyword evidence="3" id="KW-0597">Phosphoprotein</keyword>
<dbReference type="PROSITE" id="PS50109">
    <property type="entry name" value="HIS_KIN"/>
    <property type="match status" value="1"/>
</dbReference>
<feature type="domain" description="Histidine kinase" evidence="11">
    <location>
        <begin position="233"/>
        <end position="413"/>
    </location>
</feature>
<evidence type="ECO:0000256" key="6">
    <source>
        <dbReference type="ARBA" id="ARBA00022777"/>
    </source>
</evidence>
<reference evidence="12" key="1">
    <citation type="journal article" date="2020" name="mSystems">
        <title>Genome- and Community-Level Interaction Insights into Carbon Utilization and Element Cycling Functions of Hydrothermarchaeota in Hydrothermal Sediment.</title>
        <authorList>
            <person name="Zhou Z."/>
            <person name="Liu Y."/>
            <person name="Xu W."/>
            <person name="Pan J."/>
            <person name="Luo Z.H."/>
            <person name="Li M."/>
        </authorList>
    </citation>
    <scope>NUCLEOTIDE SEQUENCE [LARGE SCALE GENOMIC DNA]</scope>
    <source>
        <strain evidence="12">SpSt-381</strain>
    </source>
</reference>
<comment type="caution">
    <text evidence="12">The sequence shown here is derived from an EMBL/GenBank/DDBJ whole genome shotgun (WGS) entry which is preliminary data.</text>
</comment>
<keyword evidence="7" id="KW-0067">ATP-binding</keyword>
<dbReference type="EMBL" id="DSQF01000008">
    <property type="protein sequence ID" value="HGZ42676.1"/>
    <property type="molecule type" value="Genomic_DNA"/>
</dbReference>
<evidence type="ECO:0000256" key="2">
    <source>
        <dbReference type="ARBA" id="ARBA00012438"/>
    </source>
</evidence>
<organism evidence="12">
    <name type="scientific">Eiseniibacteriota bacterium</name>
    <dbReference type="NCBI Taxonomy" id="2212470"/>
    <lineage>
        <taxon>Bacteria</taxon>
        <taxon>Candidatus Eiseniibacteriota</taxon>
    </lineage>
</organism>
<evidence type="ECO:0000313" key="12">
    <source>
        <dbReference type="EMBL" id="HGZ42676.1"/>
    </source>
</evidence>
<evidence type="ECO:0000256" key="7">
    <source>
        <dbReference type="ARBA" id="ARBA00022840"/>
    </source>
</evidence>
<keyword evidence="10" id="KW-1133">Transmembrane helix</keyword>
<feature type="transmembrane region" description="Helical" evidence="10">
    <location>
        <begin position="153"/>
        <end position="172"/>
    </location>
</feature>
<evidence type="ECO:0000256" key="4">
    <source>
        <dbReference type="ARBA" id="ARBA00022679"/>
    </source>
</evidence>
<accession>A0A832I0W2</accession>
<dbReference type="Pfam" id="PF02518">
    <property type="entry name" value="HATPase_c"/>
    <property type="match status" value="1"/>
</dbReference>
<evidence type="ECO:0000256" key="10">
    <source>
        <dbReference type="SAM" id="Phobius"/>
    </source>
</evidence>
<dbReference type="Pfam" id="PF07730">
    <property type="entry name" value="HisKA_3"/>
    <property type="match status" value="1"/>
</dbReference>
<dbReference type="Gene3D" id="3.30.565.10">
    <property type="entry name" value="Histidine kinase-like ATPase, C-terminal domain"/>
    <property type="match status" value="1"/>
</dbReference>
<name>A0A832I0W2_UNCEI</name>
<sequence length="415" mass="46133">MDRLTVELSALAFQNVFTLLLAFVYFSLWRRQRRAYFLTWALAWSFYALRLVCISAFLVLRHEVWLFLHQAVTGISAMLLLFAALQFSRGARWRPAYLWIGVLAVAWAAIAIFGIHSMAVAGITSSAILSGVTLWTGWVFWRHRSRAHARGGALLAVTFVLWGLHHLDYPILRPLGAGVLWGVFADILFIMSAAIGTMFLVLNEGRRALEARTQQLEQLTRLLLRAQEDERRRIARELHDEAGQVLTAVKIELDLEGRKDASEMVGRALDQVRNLSNLLRPTVLDDLGLSPALRRLVEDFARRTQIAATLEGDGALPALDPEVQVAIYRVVQEALTNVARHARARAAWVRLAAEGDRVRLTVEDDGLGLAGEPTPHLGMLGMRERVTELGGTFTVEGRPGAGVRIAATLPRRAAA</sequence>
<dbReference type="InterPro" id="IPR003594">
    <property type="entry name" value="HATPase_dom"/>
</dbReference>
<dbReference type="InterPro" id="IPR005467">
    <property type="entry name" value="His_kinase_dom"/>
</dbReference>
<evidence type="ECO:0000256" key="3">
    <source>
        <dbReference type="ARBA" id="ARBA00022553"/>
    </source>
</evidence>
<dbReference type="AlphaFoldDB" id="A0A832I0W2"/>
<evidence type="ECO:0000256" key="1">
    <source>
        <dbReference type="ARBA" id="ARBA00000085"/>
    </source>
</evidence>